<name>A0A841DLN0_9ACTN</name>
<organism evidence="4 5">
    <name type="scientific">Kribbella solani</name>
    <dbReference type="NCBI Taxonomy" id="236067"/>
    <lineage>
        <taxon>Bacteria</taxon>
        <taxon>Bacillati</taxon>
        <taxon>Actinomycetota</taxon>
        <taxon>Actinomycetes</taxon>
        <taxon>Propionibacteriales</taxon>
        <taxon>Kribbellaceae</taxon>
        <taxon>Kribbella</taxon>
    </lineage>
</organism>
<evidence type="ECO:0000256" key="2">
    <source>
        <dbReference type="ARBA" id="ARBA00022679"/>
    </source>
</evidence>
<evidence type="ECO:0000313" key="5">
    <source>
        <dbReference type="Proteomes" id="UP000558997"/>
    </source>
</evidence>
<dbReference type="RefSeq" id="WP_238352376.1">
    <property type="nucleotide sequence ID" value="NZ_BAAAVN010000015.1"/>
</dbReference>
<dbReference type="EMBL" id="JACHNF010000001">
    <property type="protein sequence ID" value="MBB5977925.1"/>
    <property type="molecule type" value="Genomic_DNA"/>
</dbReference>
<sequence length="225" mass="24529">MALRRWAATFANGTVLATMESLNARHPWSHNDHFHSWILANLPERRQSALDVGCGRGELLASLAPHFASVHGADADATMREEAARRCSGLANVAVESVDWTASPGAPFDLVTMIAVLHHLDVTKALREVRGLLAPGGKFLAVGLATPRNLRDHAWDLASAVTNPVIGYVKHPWPSPAGKQPPPFPVQDPAQSFDELRGLVDDVMPGAEMRHRLGFRHTIAWTKPE</sequence>
<evidence type="ECO:0000259" key="3">
    <source>
        <dbReference type="Pfam" id="PF08242"/>
    </source>
</evidence>
<dbReference type="SUPFAM" id="SSF53335">
    <property type="entry name" value="S-adenosyl-L-methionine-dependent methyltransferases"/>
    <property type="match status" value="1"/>
</dbReference>
<dbReference type="Pfam" id="PF08242">
    <property type="entry name" value="Methyltransf_12"/>
    <property type="match status" value="1"/>
</dbReference>
<dbReference type="GO" id="GO:0008168">
    <property type="term" value="F:methyltransferase activity"/>
    <property type="evidence" value="ECO:0007669"/>
    <property type="project" value="UniProtKB-KW"/>
</dbReference>
<feature type="domain" description="Methyltransferase type 12" evidence="3">
    <location>
        <begin position="50"/>
        <end position="139"/>
    </location>
</feature>
<dbReference type="GO" id="GO:0032259">
    <property type="term" value="P:methylation"/>
    <property type="evidence" value="ECO:0007669"/>
    <property type="project" value="UniProtKB-KW"/>
</dbReference>
<protein>
    <submittedName>
        <fullName evidence="4">2-polyprenyl-3-methyl-5-hydroxy-6-metoxy-1, 4-benzoquinol methylase</fullName>
    </submittedName>
</protein>
<dbReference type="CDD" id="cd02440">
    <property type="entry name" value="AdoMet_MTases"/>
    <property type="match status" value="1"/>
</dbReference>
<keyword evidence="2" id="KW-0808">Transferase</keyword>
<gene>
    <name evidence="4" type="ORF">HDA44_001266</name>
</gene>
<dbReference type="AlphaFoldDB" id="A0A841DLN0"/>
<keyword evidence="1 4" id="KW-0489">Methyltransferase</keyword>
<accession>A0A841DLN0</accession>
<dbReference type="Gene3D" id="3.40.50.150">
    <property type="entry name" value="Vaccinia Virus protein VP39"/>
    <property type="match status" value="1"/>
</dbReference>
<comment type="caution">
    <text evidence="4">The sequence shown here is derived from an EMBL/GenBank/DDBJ whole genome shotgun (WGS) entry which is preliminary data.</text>
</comment>
<keyword evidence="5" id="KW-1185">Reference proteome</keyword>
<dbReference type="PANTHER" id="PTHR44942:SF4">
    <property type="entry name" value="METHYLTRANSFERASE TYPE 11 DOMAIN-CONTAINING PROTEIN"/>
    <property type="match status" value="1"/>
</dbReference>
<reference evidence="4 5" key="1">
    <citation type="submission" date="2020-08" db="EMBL/GenBank/DDBJ databases">
        <title>Sequencing the genomes of 1000 actinobacteria strains.</title>
        <authorList>
            <person name="Klenk H.-P."/>
        </authorList>
    </citation>
    <scope>NUCLEOTIDE SEQUENCE [LARGE SCALE GENOMIC DNA]</scope>
    <source>
        <strain evidence="4 5">DSM 17294</strain>
    </source>
</reference>
<dbReference type="InterPro" id="IPR029063">
    <property type="entry name" value="SAM-dependent_MTases_sf"/>
</dbReference>
<proteinExistence type="predicted"/>
<dbReference type="PANTHER" id="PTHR44942">
    <property type="entry name" value="METHYLTRANSF_11 DOMAIN-CONTAINING PROTEIN"/>
    <property type="match status" value="1"/>
</dbReference>
<evidence type="ECO:0000256" key="1">
    <source>
        <dbReference type="ARBA" id="ARBA00022603"/>
    </source>
</evidence>
<dbReference type="InterPro" id="IPR013217">
    <property type="entry name" value="Methyltransf_12"/>
</dbReference>
<dbReference type="InterPro" id="IPR051052">
    <property type="entry name" value="Diverse_substrate_MTase"/>
</dbReference>
<evidence type="ECO:0000313" key="4">
    <source>
        <dbReference type="EMBL" id="MBB5977925.1"/>
    </source>
</evidence>
<dbReference type="Proteomes" id="UP000558997">
    <property type="component" value="Unassembled WGS sequence"/>
</dbReference>